<evidence type="ECO:0000256" key="5">
    <source>
        <dbReference type="ARBA" id="ARBA00023273"/>
    </source>
</evidence>
<dbReference type="Proteomes" id="UP001291309">
    <property type="component" value="Unassembled WGS sequence"/>
</dbReference>
<sequence length="1000" mass="107048">MSQGRVWGRVLGLAVLAAMVAACHEPGNTRAVAAAAMVDTGELDFGEVPVGEWREREVHIRNVGYVPFFALDALSLGDNPSYQVELVEGESRVMPGESKQVKVRFHPLREGLIEEQVRMRTDANSGAVQQVVVRGTGAPTPVGIYPPVLDFETLEVESDRTLTLTITNPVDLPLTVAVGGDQAEPFTTDVVTVPPFSTQQVNTKYLPKDLGRMGARVEVRSCQDCTPSTAELAGNSVASAFVFEPTPVPFEPIPVHEKSATQAWARNITWRPVTIANLITSDPQSFYSLNSVDGRTVGPGEAVELDLEFAARQADRTTAQLTLNYASDRTRQSEVMLDARGGQPTLAVTPLSLDFGEVPVGGKLAKVIRISNAGTTGQLHLLGLRADGAQDQFAVNVPTRGTQTYPWTSGTWPQLEAGSIAIAPGGDSLELTIYFEPKAEGSHQVQLRLRSDAPFSAERTILLTGRARASGPCVYELRPQPALDFGNVAPGRGAVLGFYMRNPGRAECAVKDIHISNDAGGAFFMPGGRITGGVLPYDTAFSAMVAFRPPTAGTYAGELKLTVNNPDNPTVTLPLTGVSQASCLVAAPSFVDFGAIRYDCAATPRRTLISNQCPHPVTVTQASIGAGTSNQFTLTRPLDQPRTLAPGEGFELELTYARDVLGQHFSPLFVKADTEPTPLLVPLLAETNHEGIQLDNFTQGTDSQLDVLFVISNTTTMNTYQQRLRSAIPGWLEHARTEGVDVRVGVTSTALSPRAVEGCDAQNGDAGRLLPLDGSRQRVVSGTTADAAQTLQSNVEVGLCHNLVQGLETTRQALSSPLVDSQDDPRTPQPNDGNLGLVRTPARLAVVVVADEDDNSGFPADSYTQFLQAMKGPGMSHRTQLYALVPTDNRCATAGTGTRFSEVARATGGAVDSVCRGDYRPFLDQLIRRAGEPQADFPLTATPSTSSEMSVRVQGRTVDPSLWRYDASRNAILFQANAVPATGQNIQIRYRSVCGNPPAP</sequence>
<evidence type="ECO:0000313" key="9">
    <source>
        <dbReference type="Proteomes" id="UP001291309"/>
    </source>
</evidence>
<dbReference type="InterPro" id="IPR053879">
    <property type="entry name" value="HYDIN_VesB_CFA65-like_Ig"/>
</dbReference>
<evidence type="ECO:0000256" key="3">
    <source>
        <dbReference type="ARBA" id="ARBA00022490"/>
    </source>
</evidence>
<evidence type="ECO:0000256" key="2">
    <source>
        <dbReference type="ARBA" id="ARBA00004496"/>
    </source>
</evidence>
<comment type="subcellular location">
    <subcellularLocation>
        <location evidence="1">Cell projection</location>
        <location evidence="1">Cilium</location>
    </subcellularLocation>
    <subcellularLocation>
        <location evidence="2">Cytoplasm</location>
    </subcellularLocation>
</comment>
<evidence type="ECO:0000256" key="4">
    <source>
        <dbReference type="ARBA" id="ARBA00023069"/>
    </source>
</evidence>
<dbReference type="RefSeq" id="WP_321550822.1">
    <property type="nucleotide sequence ID" value="NZ_JAXIVS010000017.1"/>
</dbReference>
<feature type="region of interest" description="Disordered" evidence="6">
    <location>
        <begin position="814"/>
        <end position="836"/>
    </location>
</feature>
<feature type="domain" description="HYDIN/VesB/CFA65-like Ig-like" evidence="7">
    <location>
        <begin position="39"/>
        <end position="135"/>
    </location>
</feature>
<evidence type="ECO:0000313" key="8">
    <source>
        <dbReference type="EMBL" id="MDY7232006.1"/>
    </source>
</evidence>
<gene>
    <name evidence="8" type="ORF">SYV04_36800</name>
</gene>
<keyword evidence="9" id="KW-1185">Reference proteome</keyword>
<proteinExistence type="predicted"/>
<dbReference type="EMBL" id="JAXIVS010000017">
    <property type="protein sequence ID" value="MDY7232006.1"/>
    <property type="molecule type" value="Genomic_DNA"/>
</dbReference>
<reference evidence="8 9" key="1">
    <citation type="submission" date="2023-12" db="EMBL/GenBank/DDBJ databases">
        <title>the genome sequence of Hyalangium sp. s54d21.</title>
        <authorList>
            <person name="Zhang X."/>
        </authorList>
    </citation>
    <scope>NUCLEOTIDE SEQUENCE [LARGE SCALE GENOMIC DNA]</scope>
    <source>
        <strain evidence="9">s54d21</strain>
    </source>
</reference>
<dbReference type="Pfam" id="PF22544">
    <property type="entry name" value="HYDIN_VesB_CFA65-like_Ig"/>
    <property type="match status" value="1"/>
</dbReference>
<comment type="caution">
    <text evidence="8">The sequence shown here is derived from an EMBL/GenBank/DDBJ whole genome shotgun (WGS) entry which is preliminary data.</text>
</comment>
<dbReference type="PANTHER" id="PTHR23053:SF0">
    <property type="entry name" value="HYDROCEPHALUS-INDUCING PROTEIN HOMOLOG"/>
    <property type="match status" value="1"/>
</dbReference>
<dbReference type="Gene3D" id="2.60.40.10">
    <property type="entry name" value="Immunoglobulins"/>
    <property type="match status" value="4"/>
</dbReference>
<evidence type="ECO:0000259" key="7">
    <source>
        <dbReference type="Pfam" id="PF22544"/>
    </source>
</evidence>
<keyword evidence="4" id="KW-0969">Cilium</keyword>
<dbReference type="PANTHER" id="PTHR23053">
    <property type="entry name" value="DLEC1 DELETED IN LUNG AND ESOPHAGEAL CANCER 1"/>
    <property type="match status" value="1"/>
</dbReference>
<name>A0ABU5HFI5_9BACT</name>
<keyword evidence="5" id="KW-0966">Cell projection</keyword>
<keyword evidence="3" id="KW-0963">Cytoplasm</keyword>
<protein>
    <submittedName>
        <fullName evidence="8">Choice-of-anchor D domain-containing protein</fullName>
    </submittedName>
</protein>
<organism evidence="8 9">
    <name type="scientific">Hyalangium rubrum</name>
    <dbReference type="NCBI Taxonomy" id="3103134"/>
    <lineage>
        <taxon>Bacteria</taxon>
        <taxon>Pseudomonadati</taxon>
        <taxon>Myxococcota</taxon>
        <taxon>Myxococcia</taxon>
        <taxon>Myxococcales</taxon>
        <taxon>Cystobacterineae</taxon>
        <taxon>Archangiaceae</taxon>
        <taxon>Hyalangium</taxon>
    </lineage>
</organism>
<dbReference type="InterPro" id="IPR033305">
    <property type="entry name" value="Hydin-like"/>
</dbReference>
<evidence type="ECO:0000256" key="1">
    <source>
        <dbReference type="ARBA" id="ARBA00004138"/>
    </source>
</evidence>
<dbReference type="InterPro" id="IPR013783">
    <property type="entry name" value="Ig-like_fold"/>
</dbReference>
<accession>A0ABU5HFI5</accession>
<dbReference type="PROSITE" id="PS51257">
    <property type="entry name" value="PROKAR_LIPOPROTEIN"/>
    <property type="match status" value="1"/>
</dbReference>
<evidence type="ECO:0000256" key="6">
    <source>
        <dbReference type="SAM" id="MobiDB-lite"/>
    </source>
</evidence>
<dbReference type="NCBIfam" id="NF012200">
    <property type="entry name" value="choice_anch_D"/>
    <property type="match status" value="2"/>
</dbReference>